<evidence type="ECO:0000259" key="10">
    <source>
        <dbReference type="PROSITE" id="PS50893"/>
    </source>
</evidence>
<dbReference type="PANTHER" id="PTHR43553">
    <property type="entry name" value="HEAVY METAL TRANSPORTER"/>
    <property type="match status" value="1"/>
</dbReference>
<evidence type="ECO:0000256" key="3">
    <source>
        <dbReference type="ARBA" id="ARBA00022448"/>
    </source>
</evidence>
<evidence type="ECO:0000256" key="8">
    <source>
        <dbReference type="ARBA" id="ARBA00023136"/>
    </source>
</evidence>
<dbReference type="InterPro" id="IPR015856">
    <property type="entry name" value="ABC_transpr_CbiO/EcfA_su"/>
</dbReference>
<keyword evidence="5 9" id="KW-0547">Nucleotide-binding</keyword>
<sequence length="243" mass="27231">MRKIVRIKNLEYTYPDNTNALKGIDLDILKGESIGLIGPNGAGKSTLLLHLNGILGEGRGSIEILGMKVEEKNLIKIRQKVAIVFQEPDDQLFMPTVFDDVAFGPINTGYSEEKVRKKAKEALKEVGMAGYEKRCSHHLSLGEKKRISLATVLSMQPEILILDEPTSNLDPRVRRHLIELLNNLNLTKIVAGHDLELILEICQRVILLDEGKIVAKGETREVLSNKSLMEYHGLEVPLSLRHR</sequence>
<keyword evidence="8 9" id="KW-0472">Membrane</keyword>
<comment type="subcellular location">
    <subcellularLocation>
        <location evidence="1 9">Cell membrane</location>
        <topology evidence="1 9">Peripheral membrane protein</topology>
    </subcellularLocation>
</comment>
<evidence type="ECO:0000256" key="1">
    <source>
        <dbReference type="ARBA" id="ARBA00004202"/>
    </source>
</evidence>
<dbReference type="SMART" id="SM00382">
    <property type="entry name" value="AAA"/>
    <property type="match status" value="1"/>
</dbReference>
<dbReference type="SUPFAM" id="SSF52540">
    <property type="entry name" value="P-loop containing nucleoside triphosphate hydrolases"/>
    <property type="match status" value="1"/>
</dbReference>
<dbReference type="GO" id="GO:0006824">
    <property type="term" value="P:cobalt ion transport"/>
    <property type="evidence" value="ECO:0007669"/>
    <property type="project" value="InterPro"/>
</dbReference>
<evidence type="ECO:0000256" key="6">
    <source>
        <dbReference type="ARBA" id="ARBA00022840"/>
    </source>
</evidence>
<dbReference type="GO" id="GO:0042626">
    <property type="term" value="F:ATPase-coupled transmembrane transporter activity"/>
    <property type="evidence" value="ECO:0007669"/>
    <property type="project" value="TreeGrafter"/>
</dbReference>
<evidence type="ECO:0000256" key="4">
    <source>
        <dbReference type="ARBA" id="ARBA00022475"/>
    </source>
</evidence>
<dbReference type="GO" id="GO:0005524">
    <property type="term" value="F:ATP binding"/>
    <property type="evidence" value="ECO:0007669"/>
    <property type="project" value="UniProtKB-UniRule"/>
</dbReference>
<dbReference type="InterPro" id="IPR050095">
    <property type="entry name" value="ECF_ABC_transporter_ATP-bd"/>
</dbReference>
<gene>
    <name evidence="11" type="ORF">E3I16_00175</name>
</gene>
<evidence type="ECO:0000256" key="7">
    <source>
        <dbReference type="ARBA" id="ARBA00022967"/>
    </source>
</evidence>
<name>A0A523ZK91_UNCAE</name>
<evidence type="ECO:0000256" key="2">
    <source>
        <dbReference type="ARBA" id="ARBA00005417"/>
    </source>
</evidence>
<dbReference type="FunFam" id="3.40.50.300:FF:000224">
    <property type="entry name" value="Energy-coupling factor transporter ATP-binding protein EcfA"/>
    <property type="match status" value="1"/>
</dbReference>
<dbReference type="InterPro" id="IPR003593">
    <property type="entry name" value="AAA+_ATPase"/>
</dbReference>
<keyword evidence="4 9" id="KW-1003">Cell membrane</keyword>
<proteinExistence type="inferred from homology"/>
<keyword evidence="6 9" id="KW-0067">ATP-binding</keyword>
<reference evidence="11 12" key="1">
    <citation type="submission" date="2019-03" db="EMBL/GenBank/DDBJ databases">
        <title>Metabolic potential of uncultured bacteria and archaea associated with petroleum seepage in deep-sea sediments.</title>
        <authorList>
            <person name="Dong X."/>
            <person name="Hubert C."/>
        </authorList>
    </citation>
    <scope>NUCLEOTIDE SEQUENCE [LARGE SCALE GENOMIC DNA]</scope>
    <source>
        <strain evidence="11">E26_bin6</strain>
    </source>
</reference>
<dbReference type="PROSITE" id="PS50893">
    <property type="entry name" value="ABC_TRANSPORTER_2"/>
    <property type="match status" value="1"/>
</dbReference>
<dbReference type="Proteomes" id="UP000316674">
    <property type="component" value="Unassembled WGS sequence"/>
</dbReference>
<comment type="function">
    <text evidence="9">Part of an ABC transporter complex. Responsible for energy coupling to the transport system.</text>
</comment>
<feature type="domain" description="ABC transporter" evidence="10">
    <location>
        <begin position="5"/>
        <end position="235"/>
    </location>
</feature>
<evidence type="ECO:0000256" key="9">
    <source>
        <dbReference type="RuleBase" id="RU364103"/>
    </source>
</evidence>
<comment type="caution">
    <text evidence="11">The sequence shown here is derived from an EMBL/GenBank/DDBJ whole genome shotgun (WGS) entry which is preliminary data.</text>
</comment>
<dbReference type="Pfam" id="PF00005">
    <property type="entry name" value="ABC_tran"/>
    <property type="match status" value="1"/>
</dbReference>
<dbReference type="GO" id="GO:0016887">
    <property type="term" value="F:ATP hydrolysis activity"/>
    <property type="evidence" value="ECO:0007669"/>
    <property type="project" value="InterPro"/>
</dbReference>
<protein>
    <recommendedName>
        <fullName evidence="9">ABC transporter ATP-binding protein</fullName>
    </recommendedName>
</protein>
<keyword evidence="7" id="KW-1278">Translocase</keyword>
<evidence type="ECO:0000313" key="12">
    <source>
        <dbReference type="Proteomes" id="UP000316674"/>
    </source>
</evidence>
<dbReference type="EMBL" id="SOHY01000011">
    <property type="protein sequence ID" value="TEU03960.1"/>
    <property type="molecule type" value="Genomic_DNA"/>
</dbReference>
<comment type="similarity">
    <text evidence="2 9">Belongs to the ABC transporter superfamily.</text>
</comment>
<dbReference type="GO" id="GO:0043190">
    <property type="term" value="C:ATP-binding cassette (ABC) transporter complex"/>
    <property type="evidence" value="ECO:0007669"/>
    <property type="project" value="TreeGrafter"/>
</dbReference>
<organism evidence="11 12">
    <name type="scientific">Aerophobetes bacterium</name>
    <dbReference type="NCBI Taxonomy" id="2030807"/>
    <lineage>
        <taxon>Bacteria</taxon>
        <taxon>Candidatus Aerophobota</taxon>
    </lineage>
</organism>
<dbReference type="CDD" id="cd03225">
    <property type="entry name" value="ABC_cobalt_CbiO_domain1"/>
    <property type="match status" value="1"/>
</dbReference>
<dbReference type="InterPro" id="IPR003439">
    <property type="entry name" value="ABC_transporter-like_ATP-bd"/>
</dbReference>
<accession>A0A523ZK91</accession>
<dbReference type="Gene3D" id="3.40.50.300">
    <property type="entry name" value="P-loop containing nucleotide triphosphate hydrolases"/>
    <property type="match status" value="1"/>
</dbReference>
<keyword evidence="3 9" id="KW-0813">Transport</keyword>
<dbReference type="InterPro" id="IPR005876">
    <property type="entry name" value="Co_trans_ATP-bd"/>
</dbReference>
<dbReference type="PANTHER" id="PTHR43553:SF24">
    <property type="entry name" value="ENERGY-COUPLING FACTOR TRANSPORTER ATP-BINDING PROTEIN ECFA1"/>
    <property type="match status" value="1"/>
</dbReference>
<dbReference type="InterPro" id="IPR017871">
    <property type="entry name" value="ABC_transporter-like_CS"/>
</dbReference>
<dbReference type="NCBIfam" id="TIGR01166">
    <property type="entry name" value="cbiO"/>
    <property type="match status" value="1"/>
</dbReference>
<evidence type="ECO:0000313" key="11">
    <source>
        <dbReference type="EMBL" id="TEU03960.1"/>
    </source>
</evidence>
<dbReference type="AlphaFoldDB" id="A0A523ZK91"/>
<dbReference type="InterPro" id="IPR027417">
    <property type="entry name" value="P-loop_NTPase"/>
</dbReference>
<dbReference type="PROSITE" id="PS00211">
    <property type="entry name" value="ABC_TRANSPORTER_1"/>
    <property type="match status" value="1"/>
</dbReference>
<evidence type="ECO:0000256" key="5">
    <source>
        <dbReference type="ARBA" id="ARBA00022741"/>
    </source>
</evidence>